<dbReference type="EMBL" id="CM029042">
    <property type="protein sequence ID" value="KAG2621829.1"/>
    <property type="molecule type" value="Genomic_DNA"/>
</dbReference>
<dbReference type="Pfam" id="PF07859">
    <property type="entry name" value="Abhydrolase_3"/>
    <property type="match status" value="1"/>
</dbReference>
<evidence type="ECO:0000313" key="2">
    <source>
        <dbReference type="EMBL" id="KAG2621829.1"/>
    </source>
</evidence>
<evidence type="ECO:0000313" key="3">
    <source>
        <dbReference type="Proteomes" id="UP000823388"/>
    </source>
</evidence>
<dbReference type="InterPro" id="IPR050466">
    <property type="entry name" value="Carboxylest/Gibb_receptor"/>
</dbReference>
<keyword evidence="3" id="KW-1185">Reference proteome</keyword>
<name>A0A8T0UMZ5_PANVG</name>
<dbReference type="PANTHER" id="PTHR23024:SF508">
    <property type="entry name" value="ALPHA_BETA HYDROLASE FOLD-3 DOMAIN-CONTAINING PROTEIN"/>
    <property type="match status" value="1"/>
</dbReference>
<dbReference type="Proteomes" id="UP000823388">
    <property type="component" value="Chromosome 3N"/>
</dbReference>
<dbReference type="Gene3D" id="3.40.50.1820">
    <property type="entry name" value="alpha/beta hydrolase"/>
    <property type="match status" value="1"/>
</dbReference>
<dbReference type="AlphaFoldDB" id="A0A8T0UMZ5"/>
<comment type="caution">
    <text evidence="2">The sequence shown here is derived from an EMBL/GenBank/DDBJ whole genome shotgun (WGS) entry which is preliminary data.</text>
</comment>
<dbReference type="SUPFAM" id="SSF53474">
    <property type="entry name" value="alpha/beta-Hydrolases"/>
    <property type="match status" value="1"/>
</dbReference>
<evidence type="ECO:0000259" key="1">
    <source>
        <dbReference type="Pfam" id="PF07859"/>
    </source>
</evidence>
<proteinExistence type="predicted"/>
<dbReference type="PANTHER" id="PTHR23024">
    <property type="entry name" value="ARYLACETAMIDE DEACETYLASE"/>
    <property type="match status" value="1"/>
</dbReference>
<feature type="non-terminal residue" evidence="2">
    <location>
        <position position="1"/>
    </location>
</feature>
<dbReference type="GO" id="GO:0016787">
    <property type="term" value="F:hydrolase activity"/>
    <property type="evidence" value="ECO:0007669"/>
    <property type="project" value="InterPro"/>
</dbReference>
<sequence length="326" mass="35682">TEAKAQPYVVEDCLGVLQVLSDGTVVRRKPPPYHAGDNYDDGRIEWKDQVFDAGYNLGVRIYKPRVSSPMSLKLPMVVYFHGGGFCFGSYSWPKIHVGGLRLAAELEAVVLSFDYRLAPEHRLPAAIEDATAALLWLPGFMHSDPWLATGASSREVFVCGQSSGAALAHHLLLRFGTAVSDSETTSGHGIKIAGYILLMPSFLSEQPTQSELETPDAALLSRKMSDKYFRLAFPIGVSKDGPLSKPFGPNSPCLQPVDVGRMLVVAAEHDMVRDKTIEYAQRLKAMGKDVELVVFAGQEHAFFATKPLSPASDELLRVIKKARPQP</sequence>
<gene>
    <name evidence="2" type="ORF">PVAP13_3NG308400</name>
</gene>
<dbReference type="InterPro" id="IPR013094">
    <property type="entry name" value="AB_hydrolase_3"/>
</dbReference>
<accession>A0A8T0UMZ5</accession>
<dbReference type="InterPro" id="IPR029058">
    <property type="entry name" value="AB_hydrolase_fold"/>
</dbReference>
<feature type="domain" description="Alpha/beta hydrolase fold-3" evidence="1">
    <location>
        <begin position="77"/>
        <end position="303"/>
    </location>
</feature>
<protein>
    <recommendedName>
        <fullName evidence="1">Alpha/beta hydrolase fold-3 domain-containing protein</fullName>
    </recommendedName>
</protein>
<organism evidence="2 3">
    <name type="scientific">Panicum virgatum</name>
    <name type="common">Blackwell switchgrass</name>
    <dbReference type="NCBI Taxonomy" id="38727"/>
    <lineage>
        <taxon>Eukaryota</taxon>
        <taxon>Viridiplantae</taxon>
        <taxon>Streptophyta</taxon>
        <taxon>Embryophyta</taxon>
        <taxon>Tracheophyta</taxon>
        <taxon>Spermatophyta</taxon>
        <taxon>Magnoliopsida</taxon>
        <taxon>Liliopsida</taxon>
        <taxon>Poales</taxon>
        <taxon>Poaceae</taxon>
        <taxon>PACMAD clade</taxon>
        <taxon>Panicoideae</taxon>
        <taxon>Panicodae</taxon>
        <taxon>Paniceae</taxon>
        <taxon>Panicinae</taxon>
        <taxon>Panicum</taxon>
        <taxon>Panicum sect. Hiantes</taxon>
    </lineage>
</organism>
<reference evidence="2" key="1">
    <citation type="submission" date="2020-05" db="EMBL/GenBank/DDBJ databases">
        <title>WGS assembly of Panicum virgatum.</title>
        <authorList>
            <person name="Lovell J.T."/>
            <person name="Jenkins J."/>
            <person name="Shu S."/>
            <person name="Juenger T.E."/>
            <person name="Schmutz J."/>
        </authorList>
    </citation>
    <scope>NUCLEOTIDE SEQUENCE</scope>
    <source>
        <strain evidence="2">AP13</strain>
    </source>
</reference>